<organism evidence="3 4">
    <name type="scientific">Terasakiispira papahanaumokuakeensis</name>
    <dbReference type="NCBI Taxonomy" id="197479"/>
    <lineage>
        <taxon>Bacteria</taxon>
        <taxon>Pseudomonadati</taxon>
        <taxon>Pseudomonadota</taxon>
        <taxon>Gammaproteobacteria</taxon>
        <taxon>Oceanospirillales</taxon>
        <taxon>Terasakiispira</taxon>
    </lineage>
</organism>
<keyword evidence="4" id="KW-1185">Reference proteome</keyword>
<dbReference type="InterPro" id="IPR011990">
    <property type="entry name" value="TPR-like_helical_dom_sf"/>
</dbReference>
<feature type="compositionally biased region" description="Polar residues" evidence="1">
    <location>
        <begin position="151"/>
        <end position="164"/>
    </location>
</feature>
<evidence type="ECO:0000313" key="4">
    <source>
        <dbReference type="Proteomes" id="UP000094291"/>
    </source>
</evidence>
<dbReference type="InterPro" id="IPR006597">
    <property type="entry name" value="Sel1-like"/>
</dbReference>
<name>A0A1E2V8E4_9GAMM</name>
<proteinExistence type="predicted"/>
<dbReference type="EMBL" id="MDTQ01000001">
    <property type="protein sequence ID" value="ODC02925.1"/>
    <property type="molecule type" value="Genomic_DNA"/>
</dbReference>
<feature type="region of interest" description="Disordered" evidence="1">
    <location>
        <begin position="124"/>
        <end position="164"/>
    </location>
</feature>
<dbReference type="Proteomes" id="UP000094291">
    <property type="component" value="Unassembled WGS sequence"/>
</dbReference>
<dbReference type="Gene3D" id="1.25.40.10">
    <property type="entry name" value="Tetratricopeptide repeat domain"/>
    <property type="match status" value="1"/>
</dbReference>
<dbReference type="SMART" id="SM00671">
    <property type="entry name" value="SEL1"/>
    <property type="match status" value="2"/>
</dbReference>
<keyword evidence="2" id="KW-0732">Signal</keyword>
<evidence type="ECO:0008006" key="5">
    <source>
        <dbReference type="Google" id="ProtNLM"/>
    </source>
</evidence>
<dbReference type="AlphaFoldDB" id="A0A1E2V8E4"/>
<comment type="caution">
    <text evidence="3">The sequence shown here is derived from an EMBL/GenBank/DDBJ whole genome shotgun (WGS) entry which is preliminary data.</text>
</comment>
<dbReference type="SUPFAM" id="SSF81901">
    <property type="entry name" value="HCP-like"/>
    <property type="match status" value="1"/>
</dbReference>
<feature type="compositionally biased region" description="Polar residues" evidence="1">
    <location>
        <begin position="125"/>
        <end position="139"/>
    </location>
</feature>
<accession>A0A1E2V8E4</accession>
<gene>
    <name evidence="3" type="ORF">BFW38_04535</name>
</gene>
<evidence type="ECO:0000256" key="1">
    <source>
        <dbReference type="SAM" id="MobiDB-lite"/>
    </source>
</evidence>
<reference evidence="3 4" key="1">
    <citation type="submission" date="2016-08" db="EMBL/GenBank/DDBJ databases">
        <authorList>
            <person name="Seilhamer J.J."/>
        </authorList>
    </citation>
    <scope>NUCLEOTIDE SEQUENCE [LARGE SCALE GENOMIC DNA]</scope>
    <source>
        <strain evidence="3 4">PH27A</strain>
    </source>
</reference>
<evidence type="ECO:0000256" key="2">
    <source>
        <dbReference type="SAM" id="SignalP"/>
    </source>
</evidence>
<dbReference type="PANTHER" id="PTHR11102:SF160">
    <property type="entry name" value="ERAD-ASSOCIATED E3 UBIQUITIN-PROTEIN LIGASE COMPONENT HRD3"/>
    <property type="match status" value="1"/>
</dbReference>
<dbReference type="PROSITE" id="PS51257">
    <property type="entry name" value="PROKAR_LIPOPROTEIN"/>
    <property type="match status" value="1"/>
</dbReference>
<protein>
    <recommendedName>
        <fullName evidence="5">Sel1 repeat family protein</fullName>
    </recommendedName>
</protein>
<evidence type="ECO:0000313" key="3">
    <source>
        <dbReference type="EMBL" id="ODC02925.1"/>
    </source>
</evidence>
<dbReference type="STRING" id="197479.BFW38_04535"/>
<feature type="signal peptide" evidence="2">
    <location>
        <begin position="1"/>
        <end position="21"/>
    </location>
</feature>
<dbReference type="InterPro" id="IPR050767">
    <property type="entry name" value="Sel1_AlgK"/>
</dbReference>
<feature type="chain" id="PRO_5009119641" description="Sel1 repeat family protein" evidence="2">
    <location>
        <begin position="22"/>
        <end position="282"/>
    </location>
</feature>
<sequence>MWFRLLAVCIGIWGISGCAFQAERASSDTANQAFEADKAAVQALFDQPYIDPLTRFLKQPQGQQLPQDLQNKIRVERDRRCQAVAQEYAQRPLTAQSLARYRAGYQYSCPDDVDAFAERLKVQSKDSNQAAETASGQSDEVSDDPDAAAETQRQQTTSTASVGADAISSQQLNDCYLLTQIRNFSDALDACQEPAEKGYVKAQRNMAMMAYTLEDYERARLWAEKAASQSGQAANILGEMYAQGQGVNVDLAQARHWFLEAVRLGYAKAQSRLETLPADESQ</sequence>
<dbReference type="PANTHER" id="PTHR11102">
    <property type="entry name" value="SEL-1-LIKE PROTEIN"/>
    <property type="match status" value="1"/>
</dbReference>